<reference evidence="3 4" key="1">
    <citation type="journal article" date="2024" name="Nat. Commun.">
        <title>Phylogenomics reveals the evolutionary origins of lichenization in chlorophyte algae.</title>
        <authorList>
            <person name="Puginier C."/>
            <person name="Libourel C."/>
            <person name="Otte J."/>
            <person name="Skaloud P."/>
            <person name="Haon M."/>
            <person name="Grisel S."/>
            <person name="Petersen M."/>
            <person name="Berrin J.G."/>
            <person name="Delaux P.M."/>
            <person name="Dal Grande F."/>
            <person name="Keller J."/>
        </authorList>
    </citation>
    <scope>NUCLEOTIDE SEQUENCE [LARGE SCALE GENOMIC DNA]</scope>
    <source>
        <strain evidence="3 4">SAG 2043</strain>
    </source>
</reference>
<feature type="region of interest" description="Disordered" evidence="1">
    <location>
        <begin position="54"/>
        <end position="81"/>
    </location>
</feature>
<evidence type="ECO:0000313" key="3">
    <source>
        <dbReference type="EMBL" id="KAK9829841.1"/>
    </source>
</evidence>
<evidence type="ECO:0000313" key="4">
    <source>
        <dbReference type="Proteomes" id="UP001489004"/>
    </source>
</evidence>
<name>A0AAW1R891_9CHLO</name>
<sequence>MGGSCAPHRLQWANRGVKQQAYCNISQQWHRLWGLRQTRHEALDNCRFTQQTARGSSRKAHASASLDSTAGGGAEGFVERSSNGTQTTYVDRDYMKSKLAGILQVQLKGASGLPARDMWGSSDPYCIASIGESCHTTKVVARSLEPVWAETFFLYVRNTRLQKLILRVNDRDVFSSDDGLGYAMCDLEKLCDGDLHDLDVDLHGDGGGGHVQLSLKFLPFTDSLVDVGQADMGGPVEGAPQSEMSSAWRALARITGAAADELFKPICYIDNPETDTQVWMFANNEKRRLVVAFRGTEQVKWKDLVTDMWLEPAPFNLERVFDKSPSLFTRLQRSTPATRAAQAQQAGLLSLGLPLPNVTRIMEARSQEASPAGKKEADWLVERDGDDNEPWVHRGFLTAYDSVRARVMNIVDEVLDDGTDEPWQIHVTGHSLGGALATLCAFELVARRYRTTRSKPQINMVNFGSPRVGNVAFAADFNRLVPDAWRVTNHKDVIPRVPRLMGYSHVGNAVCVKADGTFEINGESPDWLDEGAVLEDVVPQLAELVFKAKGEDRAASSQPNQRGGFIPSRIERLIDHELAFLSTLVSGDALSEHMEDFYLTSLKAVVDAGLAVGREVGSEQLCPRVLQMWTRARQLVSPAFVSPSQTSQRKLGPAGYAEPARLDPKVVWAQKGARIRAMSAPSWWELLGERDALSDMEVVRERVVQLVEHSLSVPATEAALLATEYLKFMTLKSEFSGQELSPSPRIDQVWHAHLLDTRSYRTLEAALGSGPLDHDPLRSLDCRSFWQLRFLRTLNLLVHKFKTPVASLLDSTANDPLTAVWAGDSTADMFRSVDIDVDGSVLQLIYHPDQGTTGRRRRVTFHYNDASRYFHEELTLRSRASLASTFPLLDEHLLRLHIYHNFDPQDTTFSRADDESVQLSLNMLVADLPSTVVVQRAPVPELEIHLQKHYGDDLSMQTMRLEEQAHTTELFQALMAREGVCPLSELELLCGGVEIKAESNPFKFTWPWECAVLDTALGRGAVLHLHKRSGGPRPVISLSVRTLTGKLIALPGLHATDSVLFAKDKLAPRPTRWLQS</sequence>
<organism evidence="3 4">
    <name type="scientific">[Myrmecia] bisecta</name>
    <dbReference type="NCBI Taxonomy" id="41462"/>
    <lineage>
        <taxon>Eukaryota</taxon>
        <taxon>Viridiplantae</taxon>
        <taxon>Chlorophyta</taxon>
        <taxon>core chlorophytes</taxon>
        <taxon>Trebouxiophyceae</taxon>
        <taxon>Trebouxiales</taxon>
        <taxon>Trebouxiaceae</taxon>
        <taxon>Myrmecia</taxon>
    </lineage>
</organism>
<dbReference type="InterPro" id="IPR000008">
    <property type="entry name" value="C2_dom"/>
</dbReference>
<dbReference type="PROSITE" id="PS50004">
    <property type="entry name" value="C2"/>
    <property type="match status" value="1"/>
</dbReference>
<protein>
    <recommendedName>
        <fullName evidence="2">C2 domain-containing protein</fullName>
    </recommendedName>
</protein>
<dbReference type="PANTHER" id="PTHR47759">
    <property type="entry name" value="OS04G0509100 PROTEIN"/>
    <property type="match status" value="1"/>
</dbReference>
<dbReference type="Pfam" id="PF00168">
    <property type="entry name" value="C2"/>
    <property type="match status" value="1"/>
</dbReference>
<feature type="domain" description="C2" evidence="2">
    <location>
        <begin position="84"/>
        <end position="200"/>
    </location>
</feature>
<evidence type="ECO:0000256" key="1">
    <source>
        <dbReference type="SAM" id="MobiDB-lite"/>
    </source>
</evidence>
<dbReference type="InterPro" id="IPR035892">
    <property type="entry name" value="C2_domain_sf"/>
</dbReference>
<dbReference type="Gene3D" id="2.60.40.150">
    <property type="entry name" value="C2 domain"/>
    <property type="match status" value="1"/>
</dbReference>
<dbReference type="CDD" id="cd00030">
    <property type="entry name" value="C2"/>
    <property type="match status" value="1"/>
</dbReference>
<keyword evidence="4" id="KW-1185">Reference proteome</keyword>
<dbReference type="EMBL" id="JALJOR010000001">
    <property type="protein sequence ID" value="KAK9829841.1"/>
    <property type="molecule type" value="Genomic_DNA"/>
</dbReference>
<dbReference type="PANTHER" id="PTHR47759:SF2">
    <property type="entry name" value="TRIGLYCERIDE LIPASE"/>
    <property type="match status" value="1"/>
</dbReference>
<dbReference type="Gene3D" id="3.40.50.1820">
    <property type="entry name" value="alpha/beta hydrolase"/>
    <property type="match status" value="1"/>
</dbReference>
<accession>A0AAW1R891</accession>
<evidence type="ECO:0000259" key="2">
    <source>
        <dbReference type="PROSITE" id="PS50004"/>
    </source>
</evidence>
<proteinExistence type="predicted"/>
<dbReference type="InterPro" id="IPR029058">
    <property type="entry name" value="AB_hydrolase_fold"/>
</dbReference>
<comment type="caution">
    <text evidence="3">The sequence shown here is derived from an EMBL/GenBank/DDBJ whole genome shotgun (WGS) entry which is preliminary data.</text>
</comment>
<dbReference type="GO" id="GO:0006629">
    <property type="term" value="P:lipid metabolic process"/>
    <property type="evidence" value="ECO:0007669"/>
    <property type="project" value="InterPro"/>
</dbReference>
<dbReference type="SUPFAM" id="SSF53474">
    <property type="entry name" value="alpha/beta-Hydrolases"/>
    <property type="match status" value="1"/>
</dbReference>
<dbReference type="AlphaFoldDB" id="A0AAW1R891"/>
<gene>
    <name evidence="3" type="ORF">WJX72_008191</name>
</gene>
<dbReference type="SMART" id="SM00239">
    <property type="entry name" value="C2"/>
    <property type="match status" value="1"/>
</dbReference>
<dbReference type="Pfam" id="PF01764">
    <property type="entry name" value="Lipase_3"/>
    <property type="match status" value="1"/>
</dbReference>
<dbReference type="CDD" id="cd00519">
    <property type="entry name" value="Lipase_3"/>
    <property type="match status" value="1"/>
</dbReference>
<dbReference type="Proteomes" id="UP001489004">
    <property type="component" value="Unassembled WGS sequence"/>
</dbReference>
<dbReference type="InterPro" id="IPR002921">
    <property type="entry name" value="Fungal_lipase-type"/>
</dbReference>
<dbReference type="SUPFAM" id="SSF49562">
    <property type="entry name" value="C2 domain (Calcium/lipid-binding domain, CaLB)"/>
    <property type="match status" value="1"/>
</dbReference>